<evidence type="ECO:0000313" key="3">
    <source>
        <dbReference type="EMBL" id="KRL79769.1"/>
    </source>
</evidence>
<organism evidence="3 4">
    <name type="scientific">Ligilactobacillus equi DSM 15833 = JCM 10991</name>
    <dbReference type="NCBI Taxonomy" id="1423740"/>
    <lineage>
        <taxon>Bacteria</taxon>
        <taxon>Bacillati</taxon>
        <taxon>Bacillota</taxon>
        <taxon>Bacilli</taxon>
        <taxon>Lactobacillales</taxon>
        <taxon>Lactobacillaceae</taxon>
        <taxon>Ligilactobacillus</taxon>
    </lineage>
</organism>
<comment type="similarity">
    <text evidence="1">Belongs to the initiator RepB protein family.</text>
</comment>
<dbReference type="AlphaFoldDB" id="A0A0R1TFB2"/>
<name>A0A0R1TFB2_9LACO</name>
<dbReference type="Pfam" id="PF21205">
    <property type="entry name" value="Rep3_C"/>
    <property type="match status" value="1"/>
</dbReference>
<proteinExistence type="inferred from homology"/>
<dbReference type="Proteomes" id="UP000051048">
    <property type="component" value="Unassembled WGS sequence"/>
</dbReference>
<protein>
    <submittedName>
        <fullName evidence="3">Replication initiator protein</fullName>
    </submittedName>
</protein>
<dbReference type="EMBL" id="AZFH01000081">
    <property type="protein sequence ID" value="KRL79769.1"/>
    <property type="molecule type" value="Genomic_DNA"/>
</dbReference>
<dbReference type="InterPro" id="IPR036388">
    <property type="entry name" value="WH-like_DNA-bd_sf"/>
</dbReference>
<comment type="caution">
    <text evidence="3">The sequence shown here is derived from an EMBL/GenBank/DDBJ whole genome shotgun (WGS) entry which is preliminary data.</text>
</comment>
<dbReference type="STRING" id="1423740.FC36_GL000295"/>
<evidence type="ECO:0000313" key="4">
    <source>
        <dbReference type="Proteomes" id="UP000051048"/>
    </source>
</evidence>
<dbReference type="SUPFAM" id="SSF46785">
    <property type="entry name" value="Winged helix' DNA-binding domain"/>
    <property type="match status" value="2"/>
</dbReference>
<sequence length="460" mass="53543">MFFVGFKEVVPKMDKNINKLEKLNRTKSYQDNQLISAVAQMETLPQKLFEIAVGAINPTGDANENRIVEIRRSLVESFLPKTGEIKNYQLEEVMRKLVKESVFSFETYTPTGRKKSITIAPISYIEVEENGDFIKLEFTDKILPLLTDLKRDYTRLNVQDIGNLSNTSNISIYKFLMKSYNKYENYKNKGSRTRGQLKEILNPEIYLDDLKRLTNTLGMYAKFSDFERRVLATAVDDINRSTNLDITYTKERIGRRIGKIVFHIRDKANLEINDLQNSGDDPKEITSRQEFAILFGSQILPFEMTQNEDALFELVPVLNRYKAFIEKYDALELTTHLMYVKKHMSGNPKNLNNYLITALQNYEQMITGNNQVRNQSQRKTTKRRLIQKETLPNWAKEGYVVPQMSKEESEALVRKEKELKEKLARFSVTNKLKKGEPLSEREIADIKKYGFDVDELVKEK</sequence>
<dbReference type="GO" id="GO:0006270">
    <property type="term" value="P:DNA replication initiation"/>
    <property type="evidence" value="ECO:0007669"/>
    <property type="project" value="InterPro"/>
</dbReference>
<accession>A0A0R1TFB2</accession>
<feature type="domain" description="Initiator Rep protein WH1" evidence="2">
    <location>
        <begin position="29"/>
        <end position="177"/>
    </location>
</feature>
<gene>
    <name evidence="3" type="ORF">FC36_GL000295</name>
</gene>
<reference evidence="3 4" key="1">
    <citation type="journal article" date="2015" name="Genome Announc.">
        <title>Expanding the biotechnology potential of lactobacilli through comparative genomics of 213 strains and associated genera.</title>
        <authorList>
            <person name="Sun Z."/>
            <person name="Harris H.M."/>
            <person name="McCann A."/>
            <person name="Guo C."/>
            <person name="Argimon S."/>
            <person name="Zhang W."/>
            <person name="Yang X."/>
            <person name="Jeffery I.B."/>
            <person name="Cooney J.C."/>
            <person name="Kagawa T.F."/>
            <person name="Liu W."/>
            <person name="Song Y."/>
            <person name="Salvetti E."/>
            <person name="Wrobel A."/>
            <person name="Rasinkangas P."/>
            <person name="Parkhill J."/>
            <person name="Rea M.C."/>
            <person name="O'Sullivan O."/>
            <person name="Ritari J."/>
            <person name="Douillard F.P."/>
            <person name="Paul Ross R."/>
            <person name="Yang R."/>
            <person name="Briner A.E."/>
            <person name="Felis G.E."/>
            <person name="de Vos W.M."/>
            <person name="Barrangou R."/>
            <person name="Klaenhammer T.R."/>
            <person name="Caufield P.W."/>
            <person name="Cui Y."/>
            <person name="Zhang H."/>
            <person name="O'Toole P.W."/>
        </authorList>
    </citation>
    <scope>NUCLEOTIDE SEQUENCE [LARGE SCALE GENOMIC DNA]</scope>
    <source>
        <strain evidence="3 4">DSM 15833</strain>
    </source>
</reference>
<dbReference type="GO" id="GO:0003887">
    <property type="term" value="F:DNA-directed DNA polymerase activity"/>
    <property type="evidence" value="ECO:0007669"/>
    <property type="project" value="InterPro"/>
</dbReference>
<dbReference type="Gene3D" id="1.10.10.10">
    <property type="entry name" value="Winged helix-like DNA-binding domain superfamily/Winged helix DNA-binding domain"/>
    <property type="match status" value="2"/>
</dbReference>
<dbReference type="InterPro" id="IPR036390">
    <property type="entry name" value="WH_DNA-bd_sf"/>
</dbReference>
<dbReference type="PATRIC" id="fig|1423740.3.peg.318"/>
<dbReference type="Pfam" id="PF01051">
    <property type="entry name" value="Rep3_N"/>
    <property type="match status" value="1"/>
</dbReference>
<evidence type="ECO:0000256" key="1">
    <source>
        <dbReference type="ARBA" id="ARBA00038283"/>
    </source>
</evidence>
<evidence type="ECO:0000259" key="2">
    <source>
        <dbReference type="Pfam" id="PF01051"/>
    </source>
</evidence>
<dbReference type="InterPro" id="IPR000525">
    <property type="entry name" value="Initiator_Rep_WH1"/>
</dbReference>